<proteinExistence type="predicted"/>
<organism evidence="3 4">
    <name type="scientific">Billgrantia campisalis</name>
    <dbReference type="NCBI Taxonomy" id="74661"/>
    <lineage>
        <taxon>Bacteria</taxon>
        <taxon>Pseudomonadati</taxon>
        <taxon>Pseudomonadota</taxon>
        <taxon>Gammaproteobacteria</taxon>
        <taxon>Oceanospirillales</taxon>
        <taxon>Halomonadaceae</taxon>
        <taxon>Billgrantia</taxon>
    </lineage>
</organism>
<gene>
    <name evidence="3" type="ORF">HOP52_00010</name>
</gene>
<dbReference type="SMART" id="SM00421">
    <property type="entry name" value="HTH_LUXR"/>
    <property type="match status" value="1"/>
</dbReference>
<evidence type="ECO:0000259" key="2">
    <source>
        <dbReference type="PROSITE" id="PS50043"/>
    </source>
</evidence>
<protein>
    <submittedName>
        <fullName evidence="3">Response regulator transcription factor</fullName>
    </submittedName>
</protein>
<dbReference type="InterPro" id="IPR016032">
    <property type="entry name" value="Sig_transdc_resp-reg_C-effctor"/>
</dbReference>
<dbReference type="PROSITE" id="PS50043">
    <property type="entry name" value="HTH_LUXR_2"/>
    <property type="match status" value="1"/>
</dbReference>
<dbReference type="Proteomes" id="UP000814385">
    <property type="component" value="Unassembled WGS sequence"/>
</dbReference>
<dbReference type="Gene3D" id="3.40.50.2300">
    <property type="match status" value="1"/>
</dbReference>
<comment type="caution">
    <text evidence="3">The sequence shown here is derived from an EMBL/GenBank/DDBJ whole genome shotgun (WGS) entry which is preliminary data.</text>
</comment>
<dbReference type="SUPFAM" id="SSF46894">
    <property type="entry name" value="C-terminal effector domain of the bipartite response regulators"/>
    <property type="match status" value="1"/>
</dbReference>
<name>A0ABS9P302_9GAMM</name>
<dbReference type="InterPro" id="IPR039420">
    <property type="entry name" value="WalR-like"/>
</dbReference>
<dbReference type="PANTHER" id="PTHR43214">
    <property type="entry name" value="TWO-COMPONENT RESPONSE REGULATOR"/>
    <property type="match status" value="1"/>
</dbReference>
<reference evidence="3 4" key="1">
    <citation type="submission" date="2020-05" db="EMBL/GenBank/DDBJ databases">
        <title>Comparative genomic analysis of denitrifying bacteria from Halomonas genus.</title>
        <authorList>
            <person name="Wang L."/>
            <person name="Shao Z."/>
        </authorList>
    </citation>
    <scope>NUCLEOTIDE SEQUENCE [LARGE SCALE GENOMIC DNA]</scope>
    <source>
        <strain evidence="3 4">A4</strain>
    </source>
</reference>
<evidence type="ECO:0000313" key="4">
    <source>
        <dbReference type="Proteomes" id="UP000814385"/>
    </source>
</evidence>
<keyword evidence="1" id="KW-0238">DNA-binding</keyword>
<evidence type="ECO:0000313" key="3">
    <source>
        <dbReference type="EMBL" id="MCG6656165.1"/>
    </source>
</evidence>
<dbReference type="Pfam" id="PF00196">
    <property type="entry name" value="GerE"/>
    <property type="match status" value="1"/>
</dbReference>
<dbReference type="EMBL" id="JABFUC010000001">
    <property type="protein sequence ID" value="MCG6656165.1"/>
    <property type="molecule type" value="Genomic_DNA"/>
</dbReference>
<evidence type="ECO:0000256" key="1">
    <source>
        <dbReference type="ARBA" id="ARBA00023125"/>
    </source>
</evidence>
<dbReference type="PROSITE" id="PS00622">
    <property type="entry name" value="HTH_LUXR_1"/>
    <property type="match status" value="1"/>
</dbReference>
<feature type="domain" description="HTH luxR-type" evidence="2">
    <location>
        <begin position="135"/>
        <end position="200"/>
    </location>
</feature>
<sequence length="208" mass="22577">MMAVYFISQGRDEIPRWREAFRDAAWIGPQDAHLRVGAGDLVWVVSNLPGWPAVVASLSGVGAHLAVLSYRPQAAEAFQALEVGARGYTHALSPPELLRQVQVVISHQGIWVPAELMSRVVGGAFRALGGSEQVQIDELQGLTERERAVALAVLEGQTNKEVARSLGITERTVKAHLGAVFNKLGVRNRMQLVLRLSQQHAAVTDPGH</sequence>
<keyword evidence="4" id="KW-1185">Reference proteome</keyword>
<accession>A0ABS9P302</accession>
<dbReference type="InterPro" id="IPR000792">
    <property type="entry name" value="Tscrpt_reg_LuxR_C"/>
</dbReference>
<dbReference type="PRINTS" id="PR00038">
    <property type="entry name" value="HTHLUXR"/>
</dbReference>
<dbReference type="CDD" id="cd06170">
    <property type="entry name" value="LuxR_C_like"/>
    <property type="match status" value="1"/>
</dbReference>